<sequence>MLKALNANVNPGEIAHAAACGFLLGLVPKDNLLWYLAFVFILFVRINKPTYLIMIVVGSAVATAGDPLFDSVGYAILTSQKMSGLFATLLEIPFVAFTKFNNTVVMGSLVAGLAAYVPVYALARLAVHLWRKYAVMALRNSRAIKIIGKIPVLSKVAKIIGERI</sequence>
<dbReference type="NCBIfam" id="TIGR03546">
    <property type="entry name" value="TIGR03546 family protein"/>
    <property type="match status" value="1"/>
</dbReference>
<keyword evidence="1" id="KW-1133">Transmembrane helix</keyword>
<feature type="domain" description="DUF2062" evidence="2">
    <location>
        <begin position="3"/>
        <end position="133"/>
    </location>
</feature>
<dbReference type="Proteomes" id="UP000003571">
    <property type="component" value="Unassembled WGS sequence"/>
</dbReference>
<dbReference type="InterPro" id="IPR019935">
    <property type="entry name" value="CHP03546"/>
</dbReference>
<accession>H7EK09</accession>
<dbReference type="Pfam" id="PF09835">
    <property type="entry name" value="DUF2062"/>
    <property type="match status" value="1"/>
</dbReference>
<organism evidence="3 4">
    <name type="scientific">Treponema saccharophilum DSM 2985</name>
    <dbReference type="NCBI Taxonomy" id="907348"/>
    <lineage>
        <taxon>Bacteria</taxon>
        <taxon>Pseudomonadati</taxon>
        <taxon>Spirochaetota</taxon>
        <taxon>Spirochaetia</taxon>
        <taxon>Spirochaetales</taxon>
        <taxon>Treponemataceae</taxon>
        <taxon>Treponema</taxon>
    </lineage>
</organism>
<evidence type="ECO:0000256" key="1">
    <source>
        <dbReference type="SAM" id="Phobius"/>
    </source>
</evidence>
<gene>
    <name evidence="3" type="ORF">TresaDRAFT_1432</name>
</gene>
<dbReference type="STRING" id="907348.TresaDRAFT_1432"/>
<comment type="caution">
    <text evidence="3">The sequence shown here is derived from an EMBL/GenBank/DDBJ whole genome shotgun (WGS) entry which is preliminary data.</text>
</comment>
<evidence type="ECO:0000313" key="4">
    <source>
        <dbReference type="Proteomes" id="UP000003571"/>
    </source>
</evidence>
<dbReference type="eggNOG" id="COG3216">
    <property type="taxonomic scope" value="Bacteria"/>
</dbReference>
<evidence type="ECO:0000313" key="3">
    <source>
        <dbReference type="EMBL" id="EIC02096.1"/>
    </source>
</evidence>
<keyword evidence="1" id="KW-0812">Transmembrane</keyword>
<reference evidence="3 4" key="1">
    <citation type="submission" date="2011-09" db="EMBL/GenBank/DDBJ databases">
        <title>The draft genome of Treponema saccharophilum DSM 2985.</title>
        <authorList>
            <consortium name="US DOE Joint Genome Institute (JGI-PGF)"/>
            <person name="Lucas S."/>
            <person name="Copeland A."/>
            <person name="Lapidus A."/>
            <person name="Glavina del Rio T."/>
            <person name="Dalin E."/>
            <person name="Tice H."/>
            <person name="Bruce D."/>
            <person name="Goodwin L."/>
            <person name="Pitluck S."/>
            <person name="Peters L."/>
            <person name="Kyrpides N."/>
            <person name="Mavromatis K."/>
            <person name="Ivanova N."/>
            <person name="Markowitz V."/>
            <person name="Cheng J.-F."/>
            <person name="Hugenholtz P."/>
            <person name="Woyke T."/>
            <person name="Wu D."/>
            <person name="Gronow S."/>
            <person name="Wellnitz S."/>
            <person name="Brambilla E."/>
            <person name="Klenk H.-P."/>
            <person name="Eisen J.A."/>
        </authorList>
    </citation>
    <scope>NUCLEOTIDE SEQUENCE [LARGE SCALE GENOMIC DNA]</scope>
    <source>
        <strain evidence="3 4">DSM 2985</strain>
    </source>
</reference>
<protein>
    <recommendedName>
        <fullName evidence="2">DUF2062 domain-containing protein</fullName>
    </recommendedName>
</protein>
<dbReference type="AlphaFoldDB" id="H7EK09"/>
<dbReference type="InterPro" id="IPR018639">
    <property type="entry name" value="DUF2062"/>
</dbReference>
<keyword evidence="1" id="KW-0472">Membrane</keyword>
<evidence type="ECO:0000259" key="2">
    <source>
        <dbReference type="Pfam" id="PF09835"/>
    </source>
</evidence>
<keyword evidence="4" id="KW-1185">Reference proteome</keyword>
<feature type="transmembrane region" description="Helical" evidence="1">
    <location>
        <begin position="32"/>
        <end position="62"/>
    </location>
</feature>
<proteinExistence type="predicted"/>
<feature type="transmembrane region" description="Helical" evidence="1">
    <location>
        <begin position="103"/>
        <end position="123"/>
    </location>
</feature>
<dbReference type="EMBL" id="AGRW01000043">
    <property type="protein sequence ID" value="EIC02096.1"/>
    <property type="molecule type" value="Genomic_DNA"/>
</dbReference>
<dbReference type="PATRIC" id="fig|907348.3.peg.1211"/>
<name>H7EK09_9SPIR</name>